<dbReference type="PANTHER" id="PTHR23278:SF19">
    <property type="entry name" value="OBSCURIN"/>
    <property type="match status" value="1"/>
</dbReference>
<feature type="non-terminal residue" evidence="8">
    <location>
        <position position="920"/>
    </location>
</feature>
<comment type="subcellular location">
    <subcellularLocation>
        <location evidence="1">Membrane</location>
        <topology evidence="1">Single-pass membrane protein</topology>
    </subcellularLocation>
</comment>
<dbReference type="OrthoDB" id="10006996at2759"/>
<accession>A0A6P6XKA2</accession>
<dbReference type="KEGG" id="dpte:113788564"/>
<dbReference type="Proteomes" id="UP000515146">
    <property type="component" value="Unplaced"/>
</dbReference>
<feature type="domain" description="Ig-like" evidence="6">
    <location>
        <begin position="323"/>
        <end position="417"/>
    </location>
</feature>
<keyword evidence="5" id="KW-1133">Transmembrane helix</keyword>
<evidence type="ECO:0000256" key="3">
    <source>
        <dbReference type="ARBA" id="ARBA00023157"/>
    </source>
</evidence>
<dbReference type="InterPro" id="IPR013783">
    <property type="entry name" value="Ig-like_fold"/>
</dbReference>
<dbReference type="AlphaFoldDB" id="A0A6P6XKA2"/>
<evidence type="ECO:0000256" key="1">
    <source>
        <dbReference type="ARBA" id="ARBA00004167"/>
    </source>
</evidence>
<evidence type="ECO:0000256" key="2">
    <source>
        <dbReference type="ARBA" id="ARBA00023136"/>
    </source>
</evidence>
<feature type="domain" description="Ig-like" evidence="6">
    <location>
        <begin position="82"/>
        <end position="192"/>
    </location>
</feature>
<feature type="domain" description="Ig-like" evidence="6">
    <location>
        <begin position="202"/>
        <end position="312"/>
    </location>
</feature>
<evidence type="ECO:0000256" key="4">
    <source>
        <dbReference type="SAM" id="MobiDB-lite"/>
    </source>
</evidence>
<dbReference type="InterPro" id="IPR013162">
    <property type="entry name" value="CD80_C2-set"/>
</dbReference>
<keyword evidence="7" id="KW-1185">Reference proteome</keyword>
<evidence type="ECO:0000256" key="5">
    <source>
        <dbReference type="SAM" id="Phobius"/>
    </source>
</evidence>
<proteinExistence type="predicted"/>
<protein>
    <submittedName>
        <fullName evidence="8">Uncharacterized protein LOC113788564</fullName>
    </submittedName>
</protein>
<organism evidence="7 8">
    <name type="scientific">Dermatophagoides pteronyssinus</name>
    <name type="common">European house dust mite</name>
    <dbReference type="NCBI Taxonomy" id="6956"/>
    <lineage>
        <taxon>Eukaryota</taxon>
        <taxon>Metazoa</taxon>
        <taxon>Ecdysozoa</taxon>
        <taxon>Arthropoda</taxon>
        <taxon>Chelicerata</taxon>
        <taxon>Arachnida</taxon>
        <taxon>Acari</taxon>
        <taxon>Acariformes</taxon>
        <taxon>Sarcoptiformes</taxon>
        <taxon>Astigmata</taxon>
        <taxon>Psoroptidia</taxon>
        <taxon>Analgoidea</taxon>
        <taxon>Pyroglyphidae</taxon>
        <taxon>Dermatophagoidinae</taxon>
        <taxon>Dermatophagoides</taxon>
    </lineage>
</organism>
<dbReference type="InterPro" id="IPR036179">
    <property type="entry name" value="Ig-like_dom_sf"/>
</dbReference>
<evidence type="ECO:0000313" key="7">
    <source>
        <dbReference type="Proteomes" id="UP000515146"/>
    </source>
</evidence>
<sequence length="920" mass="104960">MLMSSSCFALLLSSSSSSSSSSSRSPPSRLSSSSSKSKSKLQKSLSLQNQILLIILFIIMIKCYHVKTMWIIEYQPYNALIGETISLPCNITPPTSDDDVSLILWYRDDQSTPIYTVDARGIGNSLKTAKHFFDQTILGVDGIDNNNDNDNDDRVTFNITYPISYLQFKQTIAHDTAEYRCRVDFRRDRTINRVMKLNVIVPANKLIIYDQNNNNINDIAGPFNEDDSLNLTCLSEGGYPKPKIRWWKGDQMIGDYNIVVNDDKETTTLKSSSSTTMFIVKNVITFKKMLREHLMMPLTCESINTNLTVPVTKTILIDLNLKPIEVKIVRPLHNMTVGQRIELICQSSGSRPPAKIEWYKDGKLLEHFSETTSDDGSVTTNYMAFIPTIDDNGRQLSCVAKNPQFKQFKLEDRIELNIQYAPILSLLLGANAKQQEIVEHSSVYFDCNIQANPSVEEFGWLFNGIELNQPLNNVDDNRKLNESRQAINKHQQHYHNSDDDVVDNNNNDNNDNGIEIRNNSIIINNVNHKHIGGYQCWSRNRLGKSFSEIVQLNVKYSPICSTDKTMTFELELFEQLSIECTVHSDPKDVMFFWEFNSSSTSTSSSASPTAADMSIIVEHSNNNNMNNNDNNVLDSSFTSENQQQQKHPLMNIENFEIPYYRSVIHFRPSSIEHFGTLYCFAQNRIGRQHRPCIYHIHKSETPMAPKNCSLHNITSTSLTVQCPLTITSSSSSSLNNSGVYLKKHYSKINDYNDDDEHHLSAKNSNYYYNYNYNYILLIYNGLNHKLIRNLTQTPTSSSSSSAMIRFDVNNLSVDDMDNLNIFIYAVNQMGGQSERILVPATNLVGQPKKLEHIEQFRLNNIRPFLLLIFIVGCLITSIGIFIIMFSIRLKRRRQRLRQQTKTAKTTATKKYSKNSKNTNN</sequence>
<dbReference type="RefSeq" id="XP_027193827.1">
    <property type="nucleotide sequence ID" value="XM_027338026.1"/>
</dbReference>
<dbReference type="PANTHER" id="PTHR23278">
    <property type="entry name" value="SIDESTEP PROTEIN"/>
    <property type="match status" value="1"/>
</dbReference>
<feature type="transmembrane region" description="Helical" evidence="5">
    <location>
        <begin position="864"/>
        <end position="887"/>
    </location>
</feature>
<gene>
    <name evidence="8" type="primary">LOC113788564</name>
</gene>
<feature type="region of interest" description="Disordered" evidence="4">
    <location>
        <begin position="489"/>
        <end position="511"/>
    </location>
</feature>
<feature type="region of interest" description="Disordered" evidence="4">
    <location>
        <begin position="896"/>
        <end position="920"/>
    </location>
</feature>
<name>A0A6P6XKA2_DERPT</name>
<feature type="domain" description="Ig-like" evidence="6">
    <location>
        <begin position="422"/>
        <end position="547"/>
    </location>
</feature>
<evidence type="ECO:0000313" key="8">
    <source>
        <dbReference type="RefSeq" id="XP_027193827.1"/>
    </source>
</evidence>
<feature type="compositionally biased region" description="Low complexity" evidence="4">
    <location>
        <begin position="899"/>
        <end position="909"/>
    </location>
</feature>
<evidence type="ECO:0000259" key="6">
    <source>
        <dbReference type="PROSITE" id="PS50835"/>
    </source>
</evidence>
<feature type="region of interest" description="Disordered" evidence="4">
    <location>
        <begin position="14"/>
        <end position="36"/>
    </location>
</feature>
<dbReference type="Gene3D" id="2.60.40.10">
    <property type="entry name" value="Immunoglobulins"/>
    <property type="match status" value="5"/>
</dbReference>
<dbReference type="InParanoid" id="A0A6P6XKA2"/>
<keyword evidence="5" id="KW-0812">Transmembrane</keyword>
<dbReference type="InterPro" id="IPR003599">
    <property type="entry name" value="Ig_sub"/>
</dbReference>
<dbReference type="PROSITE" id="PS50835">
    <property type="entry name" value="IG_LIKE"/>
    <property type="match status" value="4"/>
</dbReference>
<dbReference type="Pfam" id="PF08205">
    <property type="entry name" value="C2-set_2"/>
    <property type="match status" value="2"/>
</dbReference>
<dbReference type="InterPro" id="IPR007110">
    <property type="entry name" value="Ig-like_dom"/>
</dbReference>
<dbReference type="SMART" id="SM00409">
    <property type="entry name" value="IG"/>
    <property type="match status" value="3"/>
</dbReference>
<keyword evidence="2 5" id="KW-0472">Membrane</keyword>
<dbReference type="OMA" id="HTLTIEC"/>
<dbReference type="GO" id="GO:0016020">
    <property type="term" value="C:membrane"/>
    <property type="evidence" value="ECO:0007669"/>
    <property type="project" value="UniProtKB-SubCell"/>
</dbReference>
<keyword evidence="3" id="KW-1015">Disulfide bond</keyword>
<dbReference type="SUPFAM" id="SSF48726">
    <property type="entry name" value="Immunoglobulin"/>
    <property type="match status" value="5"/>
</dbReference>
<reference evidence="8" key="1">
    <citation type="submission" date="2025-08" db="UniProtKB">
        <authorList>
            <consortium name="RefSeq"/>
        </authorList>
    </citation>
    <scope>IDENTIFICATION</scope>
    <source>
        <strain evidence="8">Airmid</strain>
    </source>
</reference>